<dbReference type="AlphaFoldDB" id="A0A3P7D5W0"/>
<gene>
    <name evidence="1" type="ORF">SSLN_LOCUS19034</name>
</gene>
<dbReference type="OrthoDB" id="8193282at2759"/>
<name>A0A3P7D5W0_SCHSO</name>
<evidence type="ECO:0000313" key="2">
    <source>
        <dbReference type="Proteomes" id="UP000275846"/>
    </source>
</evidence>
<keyword evidence="2" id="KW-1185">Reference proteome</keyword>
<sequence>MEYVTGVVFDRLLCTECPESSASEQRLTPCACLSILWMLLIRHGEKVTTTCSSTLKFATVVWLVRTQFLGDSTPNESSSRQALLSILKLAHTWGPSIDVERSLWLYFSRKLVRLLLMPF</sequence>
<evidence type="ECO:0000313" key="1">
    <source>
        <dbReference type="EMBL" id="VDM05420.1"/>
    </source>
</evidence>
<dbReference type="EMBL" id="UYSU01046054">
    <property type="protein sequence ID" value="VDM05420.1"/>
    <property type="molecule type" value="Genomic_DNA"/>
</dbReference>
<dbReference type="Proteomes" id="UP000275846">
    <property type="component" value="Unassembled WGS sequence"/>
</dbReference>
<proteinExistence type="predicted"/>
<protein>
    <submittedName>
        <fullName evidence="1">Uncharacterized protein</fullName>
    </submittedName>
</protein>
<organism evidence="1 2">
    <name type="scientific">Schistocephalus solidus</name>
    <name type="common">Tapeworm</name>
    <dbReference type="NCBI Taxonomy" id="70667"/>
    <lineage>
        <taxon>Eukaryota</taxon>
        <taxon>Metazoa</taxon>
        <taxon>Spiralia</taxon>
        <taxon>Lophotrochozoa</taxon>
        <taxon>Platyhelminthes</taxon>
        <taxon>Cestoda</taxon>
        <taxon>Eucestoda</taxon>
        <taxon>Diphyllobothriidea</taxon>
        <taxon>Diphyllobothriidae</taxon>
        <taxon>Schistocephalus</taxon>
    </lineage>
</organism>
<reference evidence="1 2" key="1">
    <citation type="submission" date="2018-11" db="EMBL/GenBank/DDBJ databases">
        <authorList>
            <consortium name="Pathogen Informatics"/>
        </authorList>
    </citation>
    <scope>NUCLEOTIDE SEQUENCE [LARGE SCALE GENOMIC DNA]</scope>
    <source>
        <strain evidence="1 2">NST_G2</strain>
    </source>
</reference>
<accession>A0A3P7D5W0</accession>